<dbReference type="RefSeq" id="WP_087488071.1">
    <property type="nucleotide sequence ID" value="NZ_CP015579.1"/>
</dbReference>
<organism evidence="6 9">
    <name type="scientific">Tatumella citrea</name>
    <name type="common">Pantoea citrea</name>
    <dbReference type="NCBI Taxonomy" id="53336"/>
    <lineage>
        <taxon>Bacteria</taxon>
        <taxon>Pseudomonadati</taxon>
        <taxon>Pseudomonadota</taxon>
        <taxon>Gammaproteobacteria</taxon>
        <taxon>Enterobacterales</taxon>
        <taxon>Erwiniaceae</taxon>
        <taxon>Tatumella</taxon>
    </lineage>
</organism>
<keyword evidence="8" id="KW-1185">Reference proteome</keyword>
<evidence type="ECO:0000313" key="8">
    <source>
        <dbReference type="Proteomes" id="UP000195729"/>
    </source>
</evidence>
<name>A0A1Y0LJC4_TATCI</name>
<dbReference type="PROSITE" id="PS00211">
    <property type="entry name" value="ABC_TRANSPORTER_1"/>
    <property type="match status" value="1"/>
</dbReference>
<proteinExistence type="inferred from homology"/>
<dbReference type="PROSITE" id="PS50893">
    <property type="entry name" value="ABC_TRANSPORTER_2"/>
    <property type="match status" value="1"/>
</dbReference>
<dbReference type="EMBL" id="CP015579">
    <property type="protein sequence ID" value="ARU93712.1"/>
    <property type="molecule type" value="Genomic_DNA"/>
</dbReference>
<keyword evidence="3" id="KW-0547">Nucleotide-binding</keyword>
<keyword evidence="2" id="KW-0813">Transport</keyword>
<evidence type="ECO:0000256" key="2">
    <source>
        <dbReference type="ARBA" id="ARBA00022448"/>
    </source>
</evidence>
<feature type="domain" description="ABC transporter" evidence="5">
    <location>
        <begin position="7"/>
        <end position="236"/>
    </location>
</feature>
<dbReference type="GO" id="GO:0016887">
    <property type="term" value="F:ATP hydrolysis activity"/>
    <property type="evidence" value="ECO:0007669"/>
    <property type="project" value="InterPro"/>
</dbReference>
<dbReference type="CDD" id="cd03293">
    <property type="entry name" value="ABC_NrtD_SsuB_transporters"/>
    <property type="match status" value="1"/>
</dbReference>
<dbReference type="Pfam" id="PF00005">
    <property type="entry name" value="ABC_tran"/>
    <property type="match status" value="1"/>
</dbReference>
<dbReference type="InterPro" id="IPR027417">
    <property type="entry name" value="P-loop_NTPase"/>
</dbReference>
<evidence type="ECO:0000256" key="4">
    <source>
        <dbReference type="ARBA" id="ARBA00022840"/>
    </source>
</evidence>
<dbReference type="InterPro" id="IPR003593">
    <property type="entry name" value="AAA+_ATPase"/>
</dbReference>
<evidence type="ECO:0000259" key="5">
    <source>
        <dbReference type="PROSITE" id="PS50893"/>
    </source>
</evidence>
<dbReference type="SUPFAM" id="SSF52540">
    <property type="entry name" value="P-loop containing nucleoside triphosphate hydrolases"/>
    <property type="match status" value="1"/>
</dbReference>
<dbReference type="InterPro" id="IPR050166">
    <property type="entry name" value="ABC_transporter_ATP-bind"/>
</dbReference>
<dbReference type="Proteomes" id="UP000195814">
    <property type="component" value="Chromosome"/>
</dbReference>
<reference evidence="8 9" key="1">
    <citation type="submission" date="2016-05" db="EMBL/GenBank/DDBJ databases">
        <title>Complete genome sequence of two 2,5-diketo-D-glunonic acid producing strain Tatumella citrea.</title>
        <authorList>
            <person name="Duan C."/>
            <person name="Yang J."/>
            <person name="Yang S."/>
        </authorList>
    </citation>
    <scope>NUCLEOTIDE SEQUENCE [LARGE SCALE GENOMIC DNA]</scope>
    <source>
        <strain evidence="7 8">ATCC 39140</strain>
        <strain evidence="6 9">DSM 13699</strain>
    </source>
</reference>
<evidence type="ECO:0000256" key="3">
    <source>
        <dbReference type="ARBA" id="ARBA00022741"/>
    </source>
</evidence>
<dbReference type="KEGG" id="tci:A7K98_07935"/>
<evidence type="ECO:0000313" key="9">
    <source>
        <dbReference type="Proteomes" id="UP000195814"/>
    </source>
</evidence>
<dbReference type="SMART" id="SM00382">
    <property type="entry name" value="AAA"/>
    <property type="match status" value="1"/>
</dbReference>
<protein>
    <submittedName>
        <fullName evidence="6">ABC transporter ATP-binding protein</fullName>
    </submittedName>
</protein>
<dbReference type="Gene3D" id="3.40.50.300">
    <property type="entry name" value="P-loop containing nucleotide triphosphate hydrolases"/>
    <property type="match status" value="1"/>
</dbReference>
<gene>
    <name evidence="6" type="ORF">A7K98_07935</name>
    <name evidence="7" type="ORF">A7K99_07935</name>
</gene>
<dbReference type="PANTHER" id="PTHR42788:SF13">
    <property type="entry name" value="ALIPHATIC SULFONATES IMPORT ATP-BINDING PROTEIN SSUB"/>
    <property type="match status" value="1"/>
</dbReference>
<accession>A0A1Y0LJC4</accession>
<dbReference type="PANTHER" id="PTHR42788">
    <property type="entry name" value="TAURINE IMPORT ATP-BINDING PROTEIN-RELATED"/>
    <property type="match status" value="1"/>
</dbReference>
<comment type="similarity">
    <text evidence="1">Belongs to the ABC transporter superfamily. Drug exporter-2 (TC 3.A.1.117) family.</text>
</comment>
<sequence length="263" mass="29997">MTKQIEINSVSLQYSTQARSLTVLKDVSLSVEKGELVVLLGPSGCGKSTILNLLAGFIQPDQGEILYRGEPVRKPGPERGMIFQQPNLFPWLTVLDNVTFGLRLTRYNSQQVKQKAEEWLDKVGLNGFAQHYPWQLSGGMKQRVALARAWVAQPEVLLLDEPFGALDAQTRLMMQELLRDAWLDTETTLLFVTHDVDEAIFLADRVLIMSARPGEIVSDIRLPFGRQRDIETLAETEEYRRIRHQILHQVRTEVRKHLNPLNK</sequence>
<keyword evidence="4 6" id="KW-0067">ATP-binding</keyword>
<dbReference type="GO" id="GO:0005524">
    <property type="term" value="F:ATP binding"/>
    <property type="evidence" value="ECO:0007669"/>
    <property type="project" value="UniProtKB-KW"/>
</dbReference>
<dbReference type="InterPro" id="IPR003439">
    <property type="entry name" value="ABC_transporter-like_ATP-bd"/>
</dbReference>
<evidence type="ECO:0000313" key="6">
    <source>
        <dbReference type="EMBL" id="ARU93712.1"/>
    </source>
</evidence>
<dbReference type="Proteomes" id="UP000195729">
    <property type="component" value="Chromosome"/>
</dbReference>
<dbReference type="EMBL" id="CP015581">
    <property type="protein sequence ID" value="ARU97750.1"/>
    <property type="molecule type" value="Genomic_DNA"/>
</dbReference>
<dbReference type="InterPro" id="IPR017871">
    <property type="entry name" value="ABC_transporter-like_CS"/>
</dbReference>
<evidence type="ECO:0000313" key="7">
    <source>
        <dbReference type="EMBL" id="ARU97750.1"/>
    </source>
</evidence>
<dbReference type="OrthoDB" id="9802264at2"/>
<evidence type="ECO:0000256" key="1">
    <source>
        <dbReference type="ARBA" id="ARBA00006526"/>
    </source>
</evidence>
<dbReference type="AlphaFoldDB" id="A0A1Y0LJC4"/>